<dbReference type="OrthoDB" id="3766406at2759"/>
<dbReference type="Proteomes" id="UP000799771">
    <property type="component" value="Unassembled WGS sequence"/>
</dbReference>
<name>A0A6A6ABG9_9PLEO</name>
<gene>
    <name evidence="2" type="ORF">P153DRAFT_290658</name>
</gene>
<reference evidence="2" key="1">
    <citation type="journal article" date="2020" name="Stud. Mycol.">
        <title>101 Dothideomycetes genomes: a test case for predicting lifestyles and emergence of pathogens.</title>
        <authorList>
            <person name="Haridas S."/>
            <person name="Albert R."/>
            <person name="Binder M."/>
            <person name="Bloem J."/>
            <person name="Labutti K."/>
            <person name="Salamov A."/>
            <person name="Andreopoulos B."/>
            <person name="Baker S."/>
            <person name="Barry K."/>
            <person name="Bills G."/>
            <person name="Bluhm B."/>
            <person name="Cannon C."/>
            <person name="Castanera R."/>
            <person name="Culley D."/>
            <person name="Daum C."/>
            <person name="Ezra D."/>
            <person name="Gonzalez J."/>
            <person name="Henrissat B."/>
            <person name="Kuo A."/>
            <person name="Liang C."/>
            <person name="Lipzen A."/>
            <person name="Lutzoni F."/>
            <person name="Magnuson J."/>
            <person name="Mondo S."/>
            <person name="Nolan M."/>
            <person name="Ohm R."/>
            <person name="Pangilinan J."/>
            <person name="Park H.-J."/>
            <person name="Ramirez L."/>
            <person name="Alfaro M."/>
            <person name="Sun H."/>
            <person name="Tritt A."/>
            <person name="Yoshinaga Y."/>
            <person name="Zwiers L.-H."/>
            <person name="Turgeon B."/>
            <person name="Goodwin S."/>
            <person name="Spatafora J."/>
            <person name="Crous P."/>
            <person name="Grigoriev I."/>
        </authorList>
    </citation>
    <scope>NUCLEOTIDE SEQUENCE</scope>
    <source>
        <strain evidence="2">CBS 119687</strain>
    </source>
</reference>
<evidence type="ECO:0000256" key="1">
    <source>
        <dbReference type="SAM" id="MobiDB-lite"/>
    </source>
</evidence>
<evidence type="ECO:0000313" key="2">
    <source>
        <dbReference type="EMBL" id="KAF2129292.1"/>
    </source>
</evidence>
<feature type="compositionally biased region" description="Low complexity" evidence="1">
    <location>
        <begin position="7"/>
        <end position="31"/>
    </location>
</feature>
<dbReference type="InterPro" id="IPR036047">
    <property type="entry name" value="F-box-like_dom_sf"/>
</dbReference>
<dbReference type="SUPFAM" id="SSF81383">
    <property type="entry name" value="F-box domain"/>
    <property type="match status" value="1"/>
</dbReference>
<accession>A0A6A6ABG9</accession>
<evidence type="ECO:0000313" key="3">
    <source>
        <dbReference type="Proteomes" id="UP000799771"/>
    </source>
</evidence>
<dbReference type="AlphaFoldDB" id="A0A6A6ABG9"/>
<protein>
    <recommendedName>
        <fullName evidence="4">F-box domain-containing protein</fullName>
    </recommendedName>
</protein>
<dbReference type="RefSeq" id="XP_033523681.1">
    <property type="nucleotide sequence ID" value="XM_033663724.1"/>
</dbReference>
<proteinExistence type="predicted"/>
<dbReference type="GeneID" id="54404156"/>
<keyword evidence="3" id="KW-1185">Reference proteome</keyword>
<dbReference type="EMBL" id="ML977506">
    <property type="protein sequence ID" value="KAF2129292.1"/>
    <property type="molecule type" value="Genomic_DNA"/>
</dbReference>
<feature type="region of interest" description="Disordered" evidence="1">
    <location>
        <begin position="1"/>
        <end position="31"/>
    </location>
</feature>
<sequence length="426" mass="47233">MNFFRRSSSISSTHSHTSTSSNTLTTPRTSTDSLPLEATIVLRKQPPLLALPVELIQHITTYLDAPSSASLCLCTRYLSYALGTAPLTGHLEAAKTRFERRSIIEGVVERAFPGHWFCAWCDVFHAWDASTSPSNILEKHRDCAAFNSYLPAGERYTYTLAYHHIRLALAHHALGPEYGIPLSALSYTQTSSPLLWRTPIPQTLSIEARISPTPEPHILLRTTLTLSLPTRLLPHKSLLPTLWPLLPPILTSHRATPNGHTGLMAALDNVLRRGWVYPATQLCSCCATDWSVHVHALPGGEWVRLVVRTWRDLGEGGSPFEGVWRAHGVGKSSGGMGGEVVRLVGGRAGDVRRGFDGADEDGVVERRGRREGEVGVEETLWTRARPRSWRTRSENEDARRREVEYRAALARGAAERLVRLDAEGRL</sequence>
<organism evidence="2 3">
    <name type="scientific">Dothidotthia symphoricarpi CBS 119687</name>
    <dbReference type="NCBI Taxonomy" id="1392245"/>
    <lineage>
        <taxon>Eukaryota</taxon>
        <taxon>Fungi</taxon>
        <taxon>Dikarya</taxon>
        <taxon>Ascomycota</taxon>
        <taxon>Pezizomycotina</taxon>
        <taxon>Dothideomycetes</taxon>
        <taxon>Pleosporomycetidae</taxon>
        <taxon>Pleosporales</taxon>
        <taxon>Dothidotthiaceae</taxon>
        <taxon>Dothidotthia</taxon>
    </lineage>
</organism>
<evidence type="ECO:0008006" key="4">
    <source>
        <dbReference type="Google" id="ProtNLM"/>
    </source>
</evidence>